<feature type="transmembrane region" description="Helical" evidence="1">
    <location>
        <begin position="97"/>
        <end position="117"/>
    </location>
</feature>
<keyword evidence="1" id="KW-0812">Transmembrane</keyword>
<accession>A0A173VCR1</accession>
<organism evidence="2 3">
    <name type="scientific">Agathobacter rectalis</name>
    <dbReference type="NCBI Taxonomy" id="39491"/>
    <lineage>
        <taxon>Bacteria</taxon>
        <taxon>Bacillati</taxon>
        <taxon>Bacillota</taxon>
        <taxon>Clostridia</taxon>
        <taxon>Lachnospirales</taxon>
        <taxon>Lachnospiraceae</taxon>
        <taxon>Agathobacter</taxon>
    </lineage>
</organism>
<feature type="transmembrane region" description="Helical" evidence="1">
    <location>
        <begin position="54"/>
        <end position="77"/>
    </location>
</feature>
<name>A0A173VCR1_9FIRM</name>
<proteinExistence type="predicted"/>
<gene>
    <name evidence="2" type="ORF">ERS852580_02868</name>
</gene>
<dbReference type="OrthoDB" id="5148473at2"/>
<evidence type="ECO:0000256" key="1">
    <source>
        <dbReference type="SAM" id="Phobius"/>
    </source>
</evidence>
<dbReference type="AlphaFoldDB" id="A0A173VCR1"/>
<evidence type="ECO:0000313" key="2">
    <source>
        <dbReference type="EMBL" id="CUN24580.1"/>
    </source>
</evidence>
<dbReference type="RefSeq" id="WP_055238586.1">
    <property type="nucleotide sequence ID" value="NZ_CYXM01000016.1"/>
</dbReference>
<keyword evidence="1" id="KW-0472">Membrane</keyword>
<keyword evidence="1" id="KW-1133">Transmembrane helix</keyword>
<dbReference type="EMBL" id="CYXM01000016">
    <property type="protein sequence ID" value="CUN24580.1"/>
    <property type="molecule type" value="Genomic_DNA"/>
</dbReference>
<protein>
    <submittedName>
        <fullName evidence="2">Uncharacterized protein</fullName>
    </submittedName>
</protein>
<reference evidence="2 3" key="1">
    <citation type="submission" date="2015-09" db="EMBL/GenBank/DDBJ databases">
        <authorList>
            <consortium name="Pathogen Informatics"/>
        </authorList>
    </citation>
    <scope>NUCLEOTIDE SEQUENCE [LARGE SCALE GENOMIC DNA]</scope>
    <source>
        <strain evidence="2 3">2789STDY5834968</strain>
    </source>
</reference>
<sequence>MRRRKEEYKQNNFNGNVNFTGKTQIAAGDIINNISEEKQKTANYDPEPKWRSPFTLAVLTWISTIIAIVGIFPFAKIVKSIVCFFRGMNGNTISLDMQKYSIIFIIFVFLFLIFFTLRRIAKKQTRHPLFFNFAISGYGNRLTIEKIHIEGCPQCGGKMKYYNKPVEWREILRSDGSTKREVTKRIPVLECKRNAEHWYAVDPAEDRVK</sequence>
<evidence type="ECO:0000313" key="3">
    <source>
        <dbReference type="Proteomes" id="UP000095673"/>
    </source>
</evidence>
<dbReference type="Proteomes" id="UP000095673">
    <property type="component" value="Unassembled WGS sequence"/>
</dbReference>